<evidence type="ECO:0000313" key="3">
    <source>
        <dbReference type="Proteomes" id="UP000436357"/>
    </source>
</evidence>
<dbReference type="AlphaFoldDB" id="A0A6N7TX48"/>
<accession>A0A6N7TX48</accession>
<organism evidence="2 3">
    <name type="scientific">Bifidobacterium asteroides</name>
    <dbReference type="NCBI Taxonomy" id="1684"/>
    <lineage>
        <taxon>Bacteria</taxon>
        <taxon>Bacillati</taxon>
        <taxon>Actinomycetota</taxon>
        <taxon>Actinomycetes</taxon>
        <taxon>Bifidobacteriales</taxon>
        <taxon>Bifidobacteriaceae</taxon>
        <taxon>Bifidobacterium</taxon>
    </lineage>
</organism>
<evidence type="ECO:0000313" key="2">
    <source>
        <dbReference type="EMBL" id="MSD90294.1"/>
    </source>
</evidence>
<dbReference type="PROSITE" id="PS51819">
    <property type="entry name" value="VOC"/>
    <property type="match status" value="1"/>
</dbReference>
<dbReference type="Gene3D" id="3.10.180.10">
    <property type="entry name" value="2,3-Dihydroxybiphenyl 1,2-Dioxygenase, domain 1"/>
    <property type="match status" value="1"/>
</dbReference>
<comment type="caution">
    <text evidence="2">The sequence shown here is derived from an EMBL/GenBank/DDBJ whole genome shotgun (WGS) entry which is preliminary data.</text>
</comment>
<sequence length="127" mass="14105">MRITGLDHLVITVRDVDATCAFYREVLGMQVQTFGNGRLALKFGRQKINIHEAGYEIDPKADKPTPGSADLCLLVEDSLDDVVAALREHRVDYLGPVSRTGADGAITSVYVRDPDRNLIELSRYDQD</sequence>
<dbReference type="RefSeq" id="WP_154312570.1">
    <property type="nucleotide sequence ID" value="NZ_WKKW01000001.1"/>
</dbReference>
<evidence type="ECO:0000259" key="1">
    <source>
        <dbReference type="PROSITE" id="PS51819"/>
    </source>
</evidence>
<dbReference type="Proteomes" id="UP000436357">
    <property type="component" value="Unassembled WGS sequence"/>
</dbReference>
<proteinExistence type="predicted"/>
<dbReference type="InterPro" id="IPR050383">
    <property type="entry name" value="GlyoxalaseI/FosfomycinResist"/>
</dbReference>
<dbReference type="EMBL" id="WKKW01000001">
    <property type="protein sequence ID" value="MSD90294.1"/>
    <property type="molecule type" value="Genomic_DNA"/>
</dbReference>
<dbReference type="InterPro" id="IPR004360">
    <property type="entry name" value="Glyas_Fos-R_dOase_dom"/>
</dbReference>
<dbReference type="OrthoDB" id="9812656at2"/>
<dbReference type="PANTHER" id="PTHR21366:SF14">
    <property type="entry name" value="GLYOXALASE DOMAIN-CONTAINING PROTEIN 5"/>
    <property type="match status" value="1"/>
</dbReference>
<dbReference type="SUPFAM" id="SSF54593">
    <property type="entry name" value="Glyoxalase/Bleomycin resistance protein/Dihydroxybiphenyl dioxygenase"/>
    <property type="match status" value="1"/>
</dbReference>
<reference evidence="2 3" key="1">
    <citation type="submission" date="2019-11" db="EMBL/GenBank/DDBJ databases">
        <title>Draft Genome Sequence of Plant Growth-Promoting Rhizosphere-Associated Bacteria.</title>
        <authorList>
            <person name="Vasilyev I.Y."/>
            <person name="Radchenko V."/>
            <person name="Ilnitskaya E.V."/>
        </authorList>
    </citation>
    <scope>NUCLEOTIDE SEQUENCE [LARGE SCALE GENOMIC DNA]</scope>
    <source>
        <strain evidence="2 3">VRA_9sq_n</strain>
    </source>
</reference>
<gene>
    <name evidence="2" type="ORF">GKC41_01215</name>
</gene>
<dbReference type="InterPro" id="IPR037523">
    <property type="entry name" value="VOC_core"/>
</dbReference>
<dbReference type="PANTHER" id="PTHR21366">
    <property type="entry name" value="GLYOXALASE FAMILY PROTEIN"/>
    <property type="match status" value="1"/>
</dbReference>
<dbReference type="CDD" id="cd07253">
    <property type="entry name" value="GLOD5"/>
    <property type="match status" value="1"/>
</dbReference>
<dbReference type="InterPro" id="IPR029068">
    <property type="entry name" value="Glyas_Bleomycin-R_OHBP_Dase"/>
</dbReference>
<name>A0A6N7TX48_9BIFI</name>
<protein>
    <submittedName>
        <fullName evidence="2">VOC family protein</fullName>
    </submittedName>
</protein>
<feature type="domain" description="VOC" evidence="1">
    <location>
        <begin position="5"/>
        <end position="124"/>
    </location>
</feature>
<dbReference type="Pfam" id="PF00903">
    <property type="entry name" value="Glyoxalase"/>
    <property type="match status" value="1"/>
</dbReference>